<protein>
    <submittedName>
        <fullName evidence="4">Protein TANC1</fullName>
    </submittedName>
</protein>
<dbReference type="PANTHER" id="PTHR24166">
    <property type="entry name" value="ROLLING PEBBLES, ISOFORM B"/>
    <property type="match status" value="1"/>
</dbReference>
<name>A0A1Q9E5K9_SYMMI</name>
<dbReference type="Proteomes" id="UP000186817">
    <property type="component" value="Unassembled WGS sequence"/>
</dbReference>
<keyword evidence="5" id="KW-1185">Reference proteome</keyword>
<dbReference type="InterPro" id="IPR036770">
    <property type="entry name" value="Ankyrin_rpt-contain_sf"/>
</dbReference>
<comment type="caution">
    <text evidence="4">The sequence shown here is derived from an EMBL/GenBank/DDBJ whole genome shotgun (WGS) entry which is preliminary data.</text>
</comment>
<proteinExistence type="predicted"/>
<evidence type="ECO:0000256" key="2">
    <source>
        <dbReference type="ARBA" id="ARBA00023043"/>
    </source>
</evidence>
<feature type="repeat" description="ANK" evidence="3">
    <location>
        <begin position="114"/>
        <end position="146"/>
    </location>
</feature>
<dbReference type="PANTHER" id="PTHR24166:SF48">
    <property type="entry name" value="PROTEIN VAPYRIN"/>
    <property type="match status" value="1"/>
</dbReference>
<accession>A0A1Q9E5K9</accession>
<evidence type="ECO:0000313" key="5">
    <source>
        <dbReference type="Proteomes" id="UP000186817"/>
    </source>
</evidence>
<feature type="repeat" description="ANK" evidence="3">
    <location>
        <begin position="147"/>
        <end position="179"/>
    </location>
</feature>
<dbReference type="AlphaFoldDB" id="A0A1Q9E5K9"/>
<dbReference type="PROSITE" id="PS50297">
    <property type="entry name" value="ANK_REP_REGION"/>
    <property type="match status" value="3"/>
</dbReference>
<dbReference type="SMART" id="SM00248">
    <property type="entry name" value="ANK"/>
    <property type="match status" value="4"/>
</dbReference>
<dbReference type="Gene3D" id="1.25.40.20">
    <property type="entry name" value="Ankyrin repeat-containing domain"/>
    <property type="match status" value="1"/>
</dbReference>
<gene>
    <name evidence="4" type="primary">Tanc1</name>
    <name evidence="4" type="ORF">AK812_SmicGene14390</name>
</gene>
<reference evidence="4 5" key="1">
    <citation type="submission" date="2016-02" db="EMBL/GenBank/DDBJ databases">
        <title>Genome analysis of coral dinoflagellate symbionts highlights evolutionary adaptations to a symbiotic lifestyle.</title>
        <authorList>
            <person name="Aranda M."/>
            <person name="Li Y."/>
            <person name="Liew Y.J."/>
            <person name="Baumgarten S."/>
            <person name="Simakov O."/>
            <person name="Wilson M."/>
            <person name="Piel J."/>
            <person name="Ashoor H."/>
            <person name="Bougouffa S."/>
            <person name="Bajic V.B."/>
            <person name="Ryu T."/>
            <person name="Ravasi T."/>
            <person name="Bayer T."/>
            <person name="Micklem G."/>
            <person name="Kim H."/>
            <person name="Bhak J."/>
            <person name="Lajeunesse T.C."/>
            <person name="Voolstra C.R."/>
        </authorList>
    </citation>
    <scope>NUCLEOTIDE SEQUENCE [LARGE SCALE GENOMIC DNA]</scope>
    <source>
        <strain evidence="4 5">CCMP2467</strain>
    </source>
</reference>
<evidence type="ECO:0000256" key="1">
    <source>
        <dbReference type="ARBA" id="ARBA00022737"/>
    </source>
</evidence>
<sequence length="205" mass="22101">MTIYSVHSPKFQQFLVKKKLVAERTEDGRKDAGMGGFQMPDLENQEPPGIGPLAKAAWRGDASACRKLLDKGAEKEDRDEAGRTVLALASAAGRSEVVKLLLERKAEVEAPDRAGLTPLHWAAKEGHKKEVVLLLEAGANIQAADEDGMTPIKLAALFNQLEVTRELVSRGVDPSPALELVKRFNRCAKTAAYLKEAVASSSTAA</sequence>
<dbReference type="InterPro" id="IPR050889">
    <property type="entry name" value="Dendritic_Spine_Reg/Scaffold"/>
</dbReference>
<evidence type="ECO:0000313" key="4">
    <source>
        <dbReference type="EMBL" id="OLQ02714.1"/>
    </source>
</evidence>
<dbReference type="PROSITE" id="PS50088">
    <property type="entry name" value="ANK_REPEAT"/>
    <property type="match status" value="3"/>
</dbReference>
<dbReference type="Pfam" id="PF12796">
    <property type="entry name" value="Ank_2"/>
    <property type="match status" value="2"/>
</dbReference>
<evidence type="ECO:0000256" key="3">
    <source>
        <dbReference type="PROSITE-ProRule" id="PRU00023"/>
    </source>
</evidence>
<keyword evidence="1" id="KW-0677">Repeat</keyword>
<feature type="repeat" description="ANK" evidence="3">
    <location>
        <begin position="81"/>
        <end position="113"/>
    </location>
</feature>
<dbReference type="EMBL" id="LSRX01000256">
    <property type="protein sequence ID" value="OLQ02714.1"/>
    <property type="molecule type" value="Genomic_DNA"/>
</dbReference>
<keyword evidence="2 3" id="KW-0040">ANK repeat</keyword>
<dbReference type="InterPro" id="IPR002110">
    <property type="entry name" value="Ankyrin_rpt"/>
</dbReference>
<dbReference type="OrthoDB" id="10264606at2759"/>
<organism evidence="4 5">
    <name type="scientific">Symbiodinium microadriaticum</name>
    <name type="common">Dinoflagellate</name>
    <name type="synonym">Zooxanthella microadriatica</name>
    <dbReference type="NCBI Taxonomy" id="2951"/>
    <lineage>
        <taxon>Eukaryota</taxon>
        <taxon>Sar</taxon>
        <taxon>Alveolata</taxon>
        <taxon>Dinophyceae</taxon>
        <taxon>Suessiales</taxon>
        <taxon>Symbiodiniaceae</taxon>
        <taxon>Symbiodinium</taxon>
    </lineage>
</organism>
<dbReference type="SUPFAM" id="SSF48403">
    <property type="entry name" value="Ankyrin repeat"/>
    <property type="match status" value="1"/>
</dbReference>